<feature type="binding site" evidence="8">
    <location>
        <position position="58"/>
    </location>
    <ligand>
        <name>Mg(2+)</name>
        <dbReference type="ChEBI" id="CHEBI:18420"/>
    </ligand>
</feature>
<keyword evidence="6 8" id="KW-0443">Lipid metabolism</keyword>
<dbReference type="GO" id="GO:0005737">
    <property type="term" value="C:cytoplasm"/>
    <property type="evidence" value="ECO:0007669"/>
    <property type="project" value="UniProtKB-SubCell"/>
</dbReference>
<name>A0A1E5GG10_9ENTE</name>
<dbReference type="NCBIfam" id="TIGR00556">
    <property type="entry name" value="pantethn_trn"/>
    <property type="match status" value="1"/>
</dbReference>
<dbReference type="EC" id="2.7.8.7" evidence="8"/>
<evidence type="ECO:0000256" key="5">
    <source>
        <dbReference type="ARBA" id="ARBA00022842"/>
    </source>
</evidence>
<dbReference type="HAMAP" id="MF_00101">
    <property type="entry name" value="AcpS"/>
    <property type="match status" value="1"/>
</dbReference>
<comment type="subcellular location">
    <subcellularLocation>
        <location evidence="8">Cytoplasm</location>
    </subcellularLocation>
</comment>
<feature type="domain" description="4'-phosphopantetheinyl transferase" evidence="9">
    <location>
        <begin position="4"/>
        <end position="100"/>
    </location>
</feature>
<dbReference type="Pfam" id="PF01648">
    <property type="entry name" value="ACPS"/>
    <property type="match status" value="1"/>
</dbReference>
<comment type="similarity">
    <text evidence="8">Belongs to the P-Pant transferase superfamily. AcpS family.</text>
</comment>
<sequence length="121" mass="13362">MIKGIGIDMVELSRIEKIIGNKSSFVKRVLTDDEHALFQKLPHKRQVEFLAGRFACKEAFSKAWGTGIGSIGLQDVEILKEENGAPKVTKSPHEGNVFVSISHTDTFAVAQIILEGVEIRD</sequence>
<dbReference type="GO" id="GO:0008897">
    <property type="term" value="F:holo-[acyl-carrier-protein] synthase activity"/>
    <property type="evidence" value="ECO:0007669"/>
    <property type="project" value="UniProtKB-UniRule"/>
</dbReference>
<evidence type="ECO:0000256" key="3">
    <source>
        <dbReference type="ARBA" id="ARBA00022723"/>
    </source>
</evidence>
<evidence type="ECO:0000259" key="9">
    <source>
        <dbReference type="Pfam" id="PF01648"/>
    </source>
</evidence>
<comment type="function">
    <text evidence="8">Transfers the 4'-phosphopantetheine moiety from coenzyme A to a Ser of acyl-carrier-protein.</text>
</comment>
<dbReference type="InterPro" id="IPR037143">
    <property type="entry name" value="4-PPantetheinyl_Trfase_dom_sf"/>
</dbReference>
<dbReference type="InterPro" id="IPR008278">
    <property type="entry name" value="4-PPantetheinyl_Trfase_dom"/>
</dbReference>
<dbReference type="AlphaFoldDB" id="A0A1E5GG10"/>
<dbReference type="GO" id="GO:0000287">
    <property type="term" value="F:magnesium ion binding"/>
    <property type="evidence" value="ECO:0007669"/>
    <property type="project" value="UniProtKB-UniRule"/>
</dbReference>
<dbReference type="NCBIfam" id="TIGR00516">
    <property type="entry name" value="acpS"/>
    <property type="match status" value="1"/>
</dbReference>
<protein>
    <recommendedName>
        <fullName evidence="8">Holo-[acyl-carrier-protein] synthase</fullName>
        <shortName evidence="8">Holo-ACP synthase</shortName>
        <ecNumber evidence="8">2.7.8.7</ecNumber>
    </recommendedName>
    <alternativeName>
        <fullName evidence="8">4'-phosphopantetheinyl transferase AcpS</fullName>
    </alternativeName>
</protein>
<dbReference type="SUPFAM" id="SSF56214">
    <property type="entry name" value="4'-phosphopantetheinyl transferase"/>
    <property type="match status" value="1"/>
</dbReference>
<reference evidence="11" key="1">
    <citation type="submission" date="2016-09" db="EMBL/GenBank/DDBJ databases">
        <authorList>
            <person name="Gulvik C.A."/>
        </authorList>
    </citation>
    <scope>NUCLEOTIDE SEQUENCE [LARGE SCALE GENOMIC DNA]</scope>
    <source>
        <strain evidence="11">DSM 23328</strain>
    </source>
</reference>
<evidence type="ECO:0000256" key="4">
    <source>
        <dbReference type="ARBA" id="ARBA00022832"/>
    </source>
</evidence>
<keyword evidence="11" id="KW-1185">Reference proteome</keyword>
<evidence type="ECO:0000256" key="2">
    <source>
        <dbReference type="ARBA" id="ARBA00022679"/>
    </source>
</evidence>
<comment type="catalytic activity">
    <reaction evidence="8">
        <text>apo-[ACP] + CoA = holo-[ACP] + adenosine 3',5'-bisphosphate + H(+)</text>
        <dbReference type="Rhea" id="RHEA:12068"/>
        <dbReference type="Rhea" id="RHEA-COMP:9685"/>
        <dbReference type="Rhea" id="RHEA-COMP:9690"/>
        <dbReference type="ChEBI" id="CHEBI:15378"/>
        <dbReference type="ChEBI" id="CHEBI:29999"/>
        <dbReference type="ChEBI" id="CHEBI:57287"/>
        <dbReference type="ChEBI" id="CHEBI:58343"/>
        <dbReference type="ChEBI" id="CHEBI:64479"/>
        <dbReference type="EC" id="2.7.8.7"/>
    </reaction>
</comment>
<dbReference type="OrthoDB" id="517356at2"/>
<dbReference type="GO" id="GO:0006633">
    <property type="term" value="P:fatty acid biosynthetic process"/>
    <property type="evidence" value="ECO:0007669"/>
    <property type="project" value="UniProtKB-UniRule"/>
</dbReference>
<dbReference type="RefSeq" id="WP_069646402.1">
    <property type="nucleotide sequence ID" value="NZ_MIJZ01000013.1"/>
</dbReference>
<dbReference type="EMBL" id="MIJZ01000013">
    <property type="protein sequence ID" value="OEG11642.1"/>
    <property type="molecule type" value="Genomic_DNA"/>
</dbReference>
<comment type="caution">
    <text evidence="10">The sequence shown here is derived from an EMBL/GenBank/DDBJ whole genome shotgun (WGS) entry which is preliminary data.</text>
</comment>
<keyword evidence="1 8" id="KW-0444">Lipid biosynthesis</keyword>
<proteinExistence type="inferred from homology"/>
<keyword evidence="8" id="KW-0963">Cytoplasm</keyword>
<evidence type="ECO:0000256" key="6">
    <source>
        <dbReference type="ARBA" id="ARBA00023098"/>
    </source>
</evidence>
<evidence type="ECO:0000256" key="8">
    <source>
        <dbReference type="HAMAP-Rule" id="MF_00101"/>
    </source>
</evidence>
<dbReference type="InterPro" id="IPR002582">
    <property type="entry name" value="ACPS"/>
</dbReference>
<comment type="cofactor">
    <cofactor evidence="8">
        <name>Mg(2+)</name>
        <dbReference type="ChEBI" id="CHEBI:18420"/>
    </cofactor>
</comment>
<keyword evidence="3 8" id="KW-0479">Metal-binding</keyword>
<evidence type="ECO:0000313" key="11">
    <source>
        <dbReference type="Proteomes" id="UP000094068"/>
    </source>
</evidence>
<keyword evidence="4 8" id="KW-0276">Fatty acid metabolism</keyword>
<dbReference type="Proteomes" id="UP000094068">
    <property type="component" value="Unassembled WGS sequence"/>
</dbReference>
<organism evidence="10 11">
    <name type="scientific">Enterococcus ureasiticus</name>
    <dbReference type="NCBI Taxonomy" id="903984"/>
    <lineage>
        <taxon>Bacteria</taxon>
        <taxon>Bacillati</taxon>
        <taxon>Bacillota</taxon>
        <taxon>Bacilli</taxon>
        <taxon>Lactobacillales</taxon>
        <taxon>Enterococcaceae</taxon>
        <taxon>Enterococcus</taxon>
    </lineage>
</organism>
<evidence type="ECO:0000256" key="1">
    <source>
        <dbReference type="ARBA" id="ARBA00022516"/>
    </source>
</evidence>
<dbReference type="STRING" id="903984.BCR21_10165"/>
<accession>A0A1E5GG10</accession>
<feature type="binding site" evidence="8">
    <location>
        <position position="8"/>
    </location>
    <ligand>
        <name>Mg(2+)</name>
        <dbReference type="ChEBI" id="CHEBI:18420"/>
    </ligand>
</feature>
<keyword evidence="5 8" id="KW-0460">Magnesium</keyword>
<evidence type="ECO:0000313" key="10">
    <source>
        <dbReference type="EMBL" id="OEG11642.1"/>
    </source>
</evidence>
<keyword evidence="7 8" id="KW-0275">Fatty acid biosynthesis</keyword>
<dbReference type="InterPro" id="IPR004568">
    <property type="entry name" value="Ppantetheine-prot_Trfase_dom"/>
</dbReference>
<keyword evidence="2 8" id="KW-0808">Transferase</keyword>
<gene>
    <name evidence="8" type="primary">acpS</name>
    <name evidence="10" type="ORF">BCR21_10165</name>
</gene>
<dbReference type="Gene3D" id="3.90.470.20">
    <property type="entry name" value="4'-phosphopantetheinyl transferase domain"/>
    <property type="match status" value="1"/>
</dbReference>
<evidence type="ECO:0000256" key="7">
    <source>
        <dbReference type="ARBA" id="ARBA00023160"/>
    </source>
</evidence>